<proteinExistence type="predicted"/>
<evidence type="ECO:0000256" key="1">
    <source>
        <dbReference type="ARBA" id="ARBA00022679"/>
    </source>
</evidence>
<dbReference type="EC" id="2.3.-.-" evidence="4"/>
<evidence type="ECO:0000313" key="4">
    <source>
        <dbReference type="EMBL" id="MFD2739041.1"/>
    </source>
</evidence>
<gene>
    <name evidence="4" type="ORF">ACFSUD_05640</name>
</gene>
<evidence type="ECO:0000259" key="3">
    <source>
        <dbReference type="PROSITE" id="PS51186"/>
    </source>
</evidence>
<feature type="domain" description="N-acetyltransferase" evidence="3">
    <location>
        <begin position="4"/>
        <end position="162"/>
    </location>
</feature>
<dbReference type="SUPFAM" id="SSF55729">
    <property type="entry name" value="Acyl-CoA N-acyltransferases (Nat)"/>
    <property type="match status" value="1"/>
</dbReference>
<accession>A0ABW5U1U7</accession>
<organism evidence="4 5">
    <name type="scientific">Sulfitobacter aestuarii</name>
    <dbReference type="NCBI Taxonomy" id="2161676"/>
    <lineage>
        <taxon>Bacteria</taxon>
        <taxon>Pseudomonadati</taxon>
        <taxon>Pseudomonadota</taxon>
        <taxon>Alphaproteobacteria</taxon>
        <taxon>Rhodobacterales</taxon>
        <taxon>Roseobacteraceae</taxon>
        <taxon>Sulfitobacter</taxon>
    </lineage>
</organism>
<dbReference type="EMBL" id="JBHUMP010000003">
    <property type="protein sequence ID" value="MFD2739041.1"/>
    <property type="molecule type" value="Genomic_DNA"/>
</dbReference>
<dbReference type="Pfam" id="PF00583">
    <property type="entry name" value="Acetyltransf_1"/>
    <property type="match status" value="1"/>
</dbReference>
<dbReference type="PANTHER" id="PTHR43072">
    <property type="entry name" value="N-ACETYLTRANSFERASE"/>
    <property type="match status" value="1"/>
</dbReference>
<keyword evidence="2 4" id="KW-0012">Acyltransferase</keyword>
<dbReference type="PANTHER" id="PTHR43072:SF23">
    <property type="entry name" value="UPF0039 PROTEIN C11D3.02C"/>
    <property type="match status" value="1"/>
</dbReference>
<name>A0ABW5U1U7_9RHOB</name>
<dbReference type="RefSeq" id="WP_386372285.1">
    <property type="nucleotide sequence ID" value="NZ_JBHUMP010000003.1"/>
</dbReference>
<keyword evidence="1 4" id="KW-0808">Transferase</keyword>
<dbReference type="InterPro" id="IPR000182">
    <property type="entry name" value="GNAT_dom"/>
</dbReference>
<sequence length="164" mass="17479">MSAAPVRAAAAADAEAVAELWNRMIRDTLATFNSREKTVAEVGELIAQRPGAFFVAEEGRLDGFVTFAQFRAGPGYAHTIEHTILLDEAARGRGIGLALMRAAVTAAEAAGHHVMVAGISSANPAAVTFHERLGFRKVGHMPQVGFKANQWLDLILMQKILAAS</sequence>
<evidence type="ECO:0000313" key="5">
    <source>
        <dbReference type="Proteomes" id="UP001597474"/>
    </source>
</evidence>
<comment type="caution">
    <text evidence="4">The sequence shown here is derived from an EMBL/GenBank/DDBJ whole genome shotgun (WGS) entry which is preliminary data.</text>
</comment>
<reference evidence="5" key="1">
    <citation type="journal article" date="2019" name="Int. J. Syst. Evol. Microbiol.">
        <title>The Global Catalogue of Microorganisms (GCM) 10K type strain sequencing project: providing services to taxonomists for standard genome sequencing and annotation.</title>
        <authorList>
            <consortium name="The Broad Institute Genomics Platform"/>
            <consortium name="The Broad Institute Genome Sequencing Center for Infectious Disease"/>
            <person name="Wu L."/>
            <person name="Ma J."/>
        </authorList>
    </citation>
    <scope>NUCLEOTIDE SEQUENCE [LARGE SCALE GENOMIC DNA]</scope>
    <source>
        <strain evidence="5">TISTR 2562</strain>
    </source>
</reference>
<dbReference type="GO" id="GO:0016746">
    <property type="term" value="F:acyltransferase activity"/>
    <property type="evidence" value="ECO:0007669"/>
    <property type="project" value="UniProtKB-KW"/>
</dbReference>
<dbReference type="Proteomes" id="UP001597474">
    <property type="component" value="Unassembled WGS sequence"/>
</dbReference>
<dbReference type="CDD" id="cd04301">
    <property type="entry name" value="NAT_SF"/>
    <property type="match status" value="1"/>
</dbReference>
<evidence type="ECO:0000256" key="2">
    <source>
        <dbReference type="ARBA" id="ARBA00023315"/>
    </source>
</evidence>
<dbReference type="InterPro" id="IPR016181">
    <property type="entry name" value="Acyl_CoA_acyltransferase"/>
</dbReference>
<dbReference type="PROSITE" id="PS51186">
    <property type="entry name" value="GNAT"/>
    <property type="match status" value="1"/>
</dbReference>
<keyword evidence="5" id="KW-1185">Reference proteome</keyword>
<protein>
    <submittedName>
        <fullName evidence="4">GNAT family N-acetyltransferase</fullName>
        <ecNumber evidence="4">2.3.-.-</ecNumber>
    </submittedName>
</protein>
<dbReference type="Gene3D" id="3.40.630.30">
    <property type="match status" value="1"/>
</dbReference>